<feature type="domain" description="D-isomer specific 2-hydroxyacid dehydrogenase NAD-binding" evidence="5">
    <location>
        <begin position="108"/>
        <end position="284"/>
    </location>
</feature>
<dbReference type="eggNOG" id="COG0111">
    <property type="taxonomic scope" value="Bacteria"/>
</dbReference>
<evidence type="ECO:0000313" key="7">
    <source>
        <dbReference type="Proteomes" id="UP000005868"/>
    </source>
</evidence>
<evidence type="ECO:0000313" key="6">
    <source>
        <dbReference type="EMBL" id="AER67036.1"/>
    </source>
</evidence>
<evidence type="ECO:0000259" key="4">
    <source>
        <dbReference type="Pfam" id="PF00389"/>
    </source>
</evidence>
<comment type="similarity">
    <text evidence="3">Belongs to the D-isomer specific 2-hydroxyacid dehydrogenase family.</text>
</comment>
<dbReference type="InterPro" id="IPR006139">
    <property type="entry name" value="D-isomer_2_OHA_DH_cat_dom"/>
</dbReference>
<protein>
    <submittedName>
        <fullName evidence="6">D-isomer specific 2-hydroxyacid dehydrogenase NAD-binding protein</fullName>
    </submittedName>
</protein>
<dbReference type="SUPFAM" id="SSF52283">
    <property type="entry name" value="Formate/glycerate dehydrogenase catalytic domain-like"/>
    <property type="match status" value="1"/>
</dbReference>
<dbReference type="InterPro" id="IPR036291">
    <property type="entry name" value="NAD(P)-bd_dom_sf"/>
</dbReference>
<dbReference type="CDD" id="cd12175">
    <property type="entry name" value="2-Hacid_dh_11"/>
    <property type="match status" value="1"/>
</dbReference>
<dbReference type="STRING" id="580340.Tlie_1306"/>
<organism evidence="6 7">
    <name type="scientific">Thermovirga lienii (strain ATCC BAA-1197 / DSM 17291 / Cas60314)</name>
    <dbReference type="NCBI Taxonomy" id="580340"/>
    <lineage>
        <taxon>Bacteria</taxon>
        <taxon>Thermotogati</taxon>
        <taxon>Synergistota</taxon>
        <taxon>Synergistia</taxon>
        <taxon>Synergistales</taxon>
        <taxon>Thermovirgaceae</taxon>
        <taxon>Thermovirga</taxon>
    </lineage>
</organism>
<dbReference type="GO" id="GO:0005829">
    <property type="term" value="C:cytosol"/>
    <property type="evidence" value="ECO:0007669"/>
    <property type="project" value="TreeGrafter"/>
</dbReference>
<name>G7V649_THELD</name>
<dbReference type="Pfam" id="PF02826">
    <property type="entry name" value="2-Hacid_dh_C"/>
    <property type="match status" value="1"/>
</dbReference>
<dbReference type="KEGG" id="tli:Tlie_1306"/>
<keyword evidence="1 3" id="KW-0560">Oxidoreductase</keyword>
<dbReference type="EMBL" id="CP003096">
    <property type="protein sequence ID" value="AER67036.1"/>
    <property type="molecule type" value="Genomic_DNA"/>
</dbReference>
<dbReference type="GO" id="GO:0051287">
    <property type="term" value="F:NAD binding"/>
    <property type="evidence" value="ECO:0007669"/>
    <property type="project" value="InterPro"/>
</dbReference>
<dbReference type="SUPFAM" id="SSF51735">
    <property type="entry name" value="NAD(P)-binding Rossmann-fold domains"/>
    <property type="match status" value="1"/>
</dbReference>
<reference evidence="7" key="1">
    <citation type="submission" date="2011-10" db="EMBL/GenBank/DDBJ databases">
        <title>The complete genome of chromosome of Thermovirga lienii DSM 17291.</title>
        <authorList>
            <consortium name="US DOE Joint Genome Institute (JGI-PGF)"/>
            <person name="Lucas S."/>
            <person name="Copeland A."/>
            <person name="Lapidus A."/>
            <person name="Glavina del Rio T."/>
            <person name="Dalin E."/>
            <person name="Tice H."/>
            <person name="Bruce D."/>
            <person name="Goodwin L."/>
            <person name="Pitluck S."/>
            <person name="Peters L."/>
            <person name="Mikhailova N."/>
            <person name="Saunders E."/>
            <person name="Kyrpides N."/>
            <person name="Mavromatis K."/>
            <person name="Ivanova N."/>
            <person name="Last F.I."/>
            <person name="Brettin T."/>
            <person name="Detter J.C."/>
            <person name="Han C."/>
            <person name="Larimer F."/>
            <person name="Land M."/>
            <person name="Hauser L."/>
            <person name="Markowitz V."/>
            <person name="Cheng J.-F."/>
            <person name="Hugenholtz P."/>
            <person name="Woyke T."/>
            <person name="Wu D."/>
            <person name="Spring S."/>
            <person name="Schroeder M."/>
            <person name="Brambilla E.-M."/>
            <person name="Klenk H.-P."/>
            <person name="Eisen J.A."/>
        </authorList>
    </citation>
    <scope>NUCLEOTIDE SEQUENCE [LARGE SCALE GENOMIC DNA]</scope>
    <source>
        <strain evidence="7">ATCC BAA-1197 / DSM 17291 / Cas60314</strain>
    </source>
</reference>
<evidence type="ECO:0000256" key="2">
    <source>
        <dbReference type="ARBA" id="ARBA00023027"/>
    </source>
</evidence>
<dbReference type="PANTHER" id="PTHR10996">
    <property type="entry name" value="2-HYDROXYACID DEHYDROGENASE-RELATED"/>
    <property type="match status" value="1"/>
</dbReference>
<dbReference type="Proteomes" id="UP000005868">
    <property type="component" value="Chromosome"/>
</dbReference>
<dbReference type="GO" id="GO:0016618">
    <property type="term" value="F:hydroxypyruvate reductase [NAD(P)H] activity"/>
    <property type="evidence" value="ECO:0007669"/>
    <property type="project" value="TreeGrafter"/>
</dbReference>
<evidence type="ECO:0000259" key="5">
    <source>
        <dbReference type="Pfam" id="PF02826"/>
    </source>
</evidence>
<keyword evidence="2" id="KW-0520">NAD</keyword>
<gene>
    <name evidence="6" type="ordered locus">Tlie_1306</name>
</gene>
<dbReference type="PANTHER" id="PTHR10996:SF178">
    <property type="entry name" value="2-HYDROXYACID DEHYDROGENASE YGL185C-RELATED"/>
    <property type="match status" value="1"/>
</dbReference>
<dbReference type="GO" id="GO:0030267">
    <property type="term" value="F:glyoxylate reductase (NADPH) activity"/>
    <property type="evidence" value="ECO:0007669"/>
    <property type="project" value="TreeGrafter"/>
</dbReference>
<dbReference type="AlphaFoldDB" id="G7V649"/>
<feature type="domain" description="D-isomer specific 2-hydroxyacid dehydrogenase catalytic" evidence="4">
    <location>
        <begin position="30"/>
        <end position="314"/>
    </location>
</feature>
<evidence type="ECO:0000256" key="1">
    <source>
        <dbReference type="ARBA" id="ARBA00023002"/>
    </source>
</evidence>
<dbReference type="InterPro" id="IPR050223">
    <property type="entry name" value="D-isomer_2-hydroxyacid_DH"/>
</dbReference>
<dbReference type="HOGENOM" id="CLU_019796_1_3_0"/>
<dbReference type="InterPro" id="IPR006140">
    <property type="entry name" value="D-isomer_DH_NAD-bd"/>
</dbReference>
<sequence length="321" mass="35446">MGSKVLLVGKAFKKLFPEVESVFDGLEVDVCSEEELLNYLPSTEVMVIGPMKVDEALLNKAPNLKFIHQWGVGVEKIDLTACAERGVKVCNVPAKGTGNAEGVGELAIMHMLLLARRWNRTQENLRKKRLYAPRGVALWKKTVTVIGLGNVGQCVIQRVKGFGMNVIGVNRSFRPEFDSLMLDEFCLLKDLHRVLPRSNFIVLALELNKETMNIVDESFFDAVSEGTYLINVARAELVKRSALEKALEGGKLAGIGLDVFWDEPADPEDPLLADPRVLVTPHIGGVTDEAVKGVANFIADNIRRFYGGEELKSLLTRGNEN</sequence>
<keyword evidence="7" id="KW-1185">Reference proteome</keyword>
<dbReference type="Gene3D" id="3.40.50.720">
    <property type="entry name" value="NAD(P)-binding Rossmann-like Domain"/>
    <property type="match status" value="2"/>
</dbReference>
<dbReference type="Pfam" id="PF00389">
    <property type="entry name" value="2-Hacid_dh"/>
    <property type="match status" value="1"/>
</dbReference>
<proteinExistence type="inferred from homology"/>
<evidence type="ECO:0000256" key="3">
    <source>
        <dbReference type="RuleBase" id="RU003719"/>
    </source>
</evidence>
<reference evidence="6 7" key="2">
    <citation type="journal article" date="2012" name="Stand. Genomic Sci.">
        <title>Genome sequence of the moderately thermophilic, amino-acid-degrading and sulfur-reducing bacterium Thermovirga lienii type strain (Cas60314(T)).</title>
        <authorList>
            <person name="Goker M."/>
            <person name="Saunders E."/>
            <person name="Lapidus A."/>
            <person name="Nolan M."/>
            <person name="Lucas S."/>
            <person name="Hammon N."/>
            <person name="Deshpande S."/>
            <person name="Cheng J.F."/>
            <person name="Han C."/>
            <person name="Tapia R."/>
            <person name="Goodwin L.A."/>
            <person name="Pitluck S."/>
            <person name="Liolios K."/>
            <person name="Mavromatis K."/>
            <person name="Pagani I."/>
            <person name="Ivanova N."/>
            <person name="Mikhailova N."/>
            <person name="Pati A."/>
            <person name="Chen A."/>
            <person name="Palaniappan K."/>
            <person name="Land M."/>
            <person name="Chang Y.J."/>
            <person name="Jeffries C.D."/>
            <person name="Brambilla E.M."/>
            <person name="Rohde M."/>
            <person name="Spring S."/>
            <person name="Detter J.C."/>
            <person name="Woyke T."/>
            <person name="Bristow J."/>
            <person name="Eisen J.A."/>
            <person name="Markowitz V."/>
            <person name="Hugenholtz P."/>
            <person name="Kyrpides N.C."/>
            <person name="Klenk H.P."/>
        </authorList>
    </citation>
    <scope>NUCLEOTIDE SEQUENCE [LARGE SCALE GENOMIC DNA]</scope>
    <source>
        <strain evidence="7">ATCC BAA-1197 / DSM 17291 / Cas60314</strain>
    </source>
</reference>
<accession>G7V649</accession>
<dbReference type="OrthoDB" id="9793626at2"/>